<comment type="caution">
    <text evidence="1">The sequence shown here is derived from an EMBL/GenBank/DDBJ whole genome shotgun (WGS) entry which is preliminary data.</text>
</comment>
<protein>
    <submittedName>
        <fullName evidence="1">Uncharacterized protein</fullName>
    </submittedName>
</protein>
<proteinExistence type="predicted"/>
<name>A0ACC2RG41_9FUNG</name>
<dbReference type="EMBL" id="QTSX02007284">
    <property type="protein sequence ID" value="KAJ9049037.1"/>
    <property type="molecule type" value="Genomic_DNA"/>
</dbReference>
<gene>
    <name evidence="1" type="ORF">DSO57_1028737</name>
</gene>
<dbReference type="Proteomes" id="UP001165960">
    <property type="component" value="Unassembled WGS sequence"/>
</dbReference>
<sequence length="206" mass="23003">MFFTGAVSATYLTLAGIWTLANSPMEFAEKDHRIAKDTTGTFAVDQPLVLMPGIQWVGEGNFTAYHLQKVATINRHHCHPSEYFQTPCFNVKEAHYIFKPAAIISKQYICESNCICEIPLEKVYSHGRKALYASRRHGSHPSPNLALLKGRTLKFQGPAKAYAWSKQIHLEINGVLNNHKSHSITSELALPSGLSDTIYGLHLEQP</sequence>
<reference evidence="1" key="1">
    <citation type="submission" date="2022-04" db="EMBL/GenBank/DDBJ databases">
        <title>Genome of the entomopathogenic fungus Entomophthora muscae.</title>
        <authorList>
            <person name="Elya C."/>
            <person name="Lovett B.R."/>
            <person name="Lee E."/>
            <person name="Macias A.M."/>
            <person name="Hajek A.E."/>
            <person name="De Bivort B.L."/>
            <person name="Kasson M.T."/>
            <person name="De Fine Licht H.H."/>
            <person name="Stajich J.E."/>
        </authorList>
    </citation>
    <scope>NUCLEOTIDE SEQUENCE</scope>
    <source>
        <strain evidence="1">Berkeley</strain>
    </source>
</reference>
<accession>A0ACC2RG41</accession>
<keyword evidence="2" id="KW-1185">Reference proteome</keyword>
<evidence type="ECO:0000313" key="1">
    <source>
        <dbReference type="EMBL" id="KAJ9049037.1"/>
    </source>
</evidence>
<evidence type="ECO:0000313" key="2">
    <source>
        <dbReference type="Proteomes" id="UP001165960"/>
    </source>
</evidence>
<organism evidence="1 2">
    <name type="scientific">Entomophthora muscae</name>
    <dbReference type="NCBI Taxonomy" id="34485"/>
    <lineage>
        <taxon>Eukaryota</taxon>
        <taxon>Fungi</taxon>
        <taxon>Fungi incertae sedis</taxon>
        <taxon>Zoopagomycota</taxon>
        <taxon>Entomophthoromycotina</taxon>
        <taxon>Entomophthoromycetes</taxon>
        <taxon>Entomophthorales</taxon>
        <taxon>Entomophthoraceae</taxon>
        <taxon>Entomophthora</taxon>
    </lineage>
</organism>